<accession>A0AA36MJF5</accession>
<evidence type="ECO:0000313" key="3">
    <source>
        <dbReference type="EMBL" id="CAJ1374579.1"/>
    </source>
</evidence>
<keyword evidence="5" id="KW-1185">Reference proteome</keyword>
<dbReference type="EMBL" id="CAUJNA010000592">
    <property type="protein sequence ID" value="CAJ1379053.1"/>
    <property type="molecule type" value="Genomic_DNA"/>
</dbReference>
<evidence type="ECO:0000256" key="2">
    <source>
        <dbReference type="SAM" id="MobiDB-lite"/>
    </source>
</evidence>
<evidence type="ECO:0000313" key="4">
    <source>
        <dbReference type="EMBL" id="CAJ1379053.1"/>
    </source>
</evidence>
<feature type="coiled-coil region" evidence="1">
    <location>
        <begin position="24"/>
        <end position="75"/>
    </location>
</feature>
<dbReference type="AlphaFoldDB" id="A0AA36MJF5"/>
<reference evidence="3" key="1">
    <citation type="submission" date="2023-08" db="EMBL/GenBank/DDBJ databases">
        <authorList>
            <person name="Chen Y."/>
            <person name="Shah S."/>
            <person name="Dougan E. K."/>
            <person name="Thang M."/>
            <person name="Chan C."/>
        </authorList>
    </citation>
    <scope>NUCLEOTIDE SEQUENCE</scope>
</reference>
<dbReference type="EMBL" id="CAUJNA010000263">
    <property type="protein sequence ID" value="CAJ1374579.1"/>
    <property type="molecule type" value="Genomic_DNA"/>
</dbReference>
<organism evidence="3 5">
    <name type="scientific">Effrenium voratum</name>
    <dbReference type="NCBI Taxonomy" id="2562239"/>
    <lineage>
        <taxon>Eukaryota</taxon>
        <taxon>Sar</taxon>
        <taxon>Alveolata</taxon>
        <taxon>Dinophyceae</taxon>
        <taxon>Suessiales</taxon>
        <taxon>Symbiodiniaceae</taxon>
        <taxon>Effrenium</taxon>
    </lineage>
</organism>
<comment type="caution">
    <text evidence="3">The sequence shown here is derived from an EMBL/GenBank/DDBJ whole genome shotgun (WGS) entry which is preliminary data.</text>
</comment>
<sequence length="184" mass="21221">MATARLLEIQVEDELVEAVKALSLEELTVHEKNMKEEKNRITEQMKVLATHKKELERANKEVNDKLKVKERSEAAKAKTKAKTERMYSYIFKWKGEEIPFQLAGRSTITQFRMQFMIATGMKESKVKKLLFSHNEVVMRGRSENTGKDGYDMKDGDVVEVEDLDDSVSETEQDDEDAMVEDPDI</sequence>
<evidence type="ECO:0000256" key="1">
    <source>
        <dbReference type="SAM" id="Coils"/>
    </source>
</evidence>
<gene>
    <name evidence="3" type="ORF">EVOR1521_LOCUS4100</name>
    <name evidence="4" type="ORF">EVOR1521_LOCUS7413</name>
</gene>
<dbReference type="Proteomes" id="UP001178507">
    <property type="component" value="Unassembled WGS sequence"/>
</dbReference>
<feature type="compositionally biased region" description="Acidic residues" evidence="2">
    <location>
        <begin position="157"/>
        <end position="184"/>
    </location>
</feature>
<keyword evidence="1" id="KW-0175">Coiled coil</keyword>
<feature type="region of interest" description="Disordered" evidence="2">
    <location>
        <begin position="141"/>
        <end position="184"/>
    </location>
</feature>
<name>A0AA36MJF5_9DINO</name>
<evidence type="ECO:0000313" key="5">
    <source>
        <dbReference type="Proteomes" id="UP001178507"/>
    </source>
</evidence>
<feature type="compositionally biased region" description="Basic and acidic residues" evidence="2">
    <location>
        <begin position="141"/>
        <end position="156"/>
    </location>
</feature>
<proteinExistence type="predicted"/>
<protein>
    <submittedName>
        <fullName evidence="3">Uncharacterized protein</fullName>
    </submittedName>
</protein>